<evidence type="ECO:0000313" key="2">
    <source>
        <dbReference type="EMBL" id="KDO31882.1"/>
    </source>
</evidence>
<sequence>MPPPDGDRSSNYLLLWPKHRRVHIADVNDALYALEAAVKKPNATDLWGCDSVDAMAEMYLQEYLVRGCSLRSVQRLASVVVRLGSVALAQKMLSECPKSGSTVADVAPWVQQLLERFDALETFLGQVMQHTSLPLIASLTGVAATPMCPPLSTPCTRECVRWLLPRLHALVVPACDDDDREVGILNERLAWLLLIDTYVDAADAGQWFSPQLPRRAIQTINACIGASSAMLTMLQKQPTFEIVIPAFERALELVAEPYRPTLRRRLRYWRPLVDDGALRPRPSANHMWACATLAMLRYAHRMEPTRSVADVLSLCTARASSIHDMSATTYSNIYHLLKATFWNDYDDDVDGVLTLLRQHGLDRAIEHGNDAVDDGRYAEWDPYYDSNDDDEDEDGDDDEHEDVVASVARRFFRNPPRRKRNATAPSSSAKKART</sequence>
<evidence type="ECO:0000256" key="1">
    <source>
        <dbReference type="SAM" id="MobiDB-lite"/>
    </source>
</evidence>
<evidence type="ECO:0000313" key="3">
    <source>
        <dbReference type="Proteomes" id="UP000030745"/>
    </source>
</evidence>
<dbReference type="EMBL" id="KK583196">
    <property type="protein sequence ID" value="KDO31882.1"/>
    <property type="molecule type" value="Genomic_DNA"/>
</dbReference>
<protein>
    <submittedName>
        <fullName evidence="2">Uncharacterized protein</fullName>
    </submittedName>
</protein>
<dbReference type="AlphaFoldDB" id="A0A067CYK0"/>
<dbReference type="RefSeq" id="XP_012197081.1">
    <property type="nucleotide sequence ID" value="XM_012341691.1"/>
</dbReference>
<feature type="compositionally biased region" description="Acidic residues" evidence="1">
    <location>
        <begin position="386"/>
        <end position="401"/>
    </location>
</feature>
<name>A0A067CYK0_SAPPC</name>
<dbReference type="GeneID" id="24125627"/>
<dbReference type="Proteomes" id="UP000030745">
    <property type="component" value="Unassembled WGS sequence"/>
</dbReference>
<gene>
    <name evidence="2" type="ORF">SPRG_03098</name>
</gene>
<reference evidence="2 3" key="1">
    <citation type="journal article" date="2013" name="PLoS Genet.">
        <title>Distinctive expansion of potential virulence genes in the genome of the oomycete fish pathogen Saprolegnia parasitica.</title>
        <authorList>
            <person name="Jiang R.H."/>
            <person name="de Bruijn I."/>
            <person name="Haas B.J."/>
            <person name="Belmonte R."/>
            <person name="Lobach L."/>
            <person name="Christie J."/>
            <person name="van den Ackerveken G."/>
            <person name="Bottin A."/>
            <person name="Bulone V."/>
            <person name="Diaz-Moreno S.M."/>
            <person name="Dumas B."/>
            <person name="Fan L."/>
            <person name="Gaulin E."/>
            <person name="Govers F."/>
            <person name="Grenville-Briggs L.J."/>
            <person name="Horner N.R."/>
            <person name="Levin J.Z."/>
            <person name="Mammella M."/>
            <person name="Meijer H.J."/>
            <person name="Morris P."/>
            <person name="Nusbaum C."/>
            <person name="Oome S."/>
            <person name="Phillips A.J."/>
            <person name="van Rooyen D."/>
            <person name="Rzeszutek E."/>
            <person name="Saraiva M."/>
            <person name="Secombes C.J."/>
            <person name="Seidl M.F."/>
            <person name="Snel B."/>
            <person name="Stassen J.H."/>
            <person name="Sykes S."/>
            <person name="Tripathy S."/>
            <person name="van den Berg H."/>
            <person name="Vega-Arreguin J.C."/>
            <person name="Wawra S."/>
            <person name="Young S.K."/>
            <person name="Zeng Q."/>
            <person name="Dieguez-Uribeondo J."/>
            <person name="Russ C."/>
            <person name="Tyler B.M."/>
            <person name="van West P."/>
        </authorList>
    </citation>
    <scope>NUCLEOTIDE SEQUENCE [LARGE SCALE GENOMIC DNA]</scope>
    <source>
        <strain evidence="2 3">CBS 223.65</strain>
    </source>
</reference>
<dbReference type="VEuPathDB" id="FungiDB:SPRG_03098"/>
<accession>A0A067CYK0</accession>
<keyword evidence="3" id="KW-1185">Reference proteome</keyword>
<dbReference type="KEGG" id="spar:SPRG_03098"/>
<feature type="compositionally biased region" description="Basic residues" evidence="1">
    <location>
        <begin position="410"/>
        <end position="421"/>
    </location>
</feature>
<proteinExistence type="predicted"/>
<organism evidence="2 3">
    <name type="scientific">Saprolegnia parasitica (strain CBS 223.65)</name>
    <dbReference type="NCBI Taxonomy" id="695850"/>
    <lineage>
        <taxon>Eukaryota</taxon>
        <taxon>Sar</taxon>
        <taxon>Stramenopiles</taxon>
        <taxon>Oomycota</taxon>
        <taxon>Saprolegniomycetes</taxon>
        <taxon>Saprolegniales</taxon>
        <taxon>Saprolegniaceae</taxon>
        <taxon>Saprolegnia</taxon>
    </lineage>
</organism>
<feature type="region of interest" description="Disordered" evidence="1">
    <location>
        <begin position="376"/>
        <end position="434"/>
    </location>
</feature>
<feature type="compositionally biased region" description="Polar residues" evidence="1">
    <location>
        <begin position="423"/>
        <end position="434"/>
    </location>
</feature>